<sequence>MVHIAKQQGVVLVAALVMLLAVTGIAVTLMSSSSIDIKMTNAAQERERADHQLMGEVEAAIASEVNRGTDSRFLWTLAQFAQSNDVVQLNVAGNASASTLTNMNPGPATLNCPRRFDYTEGVVCNIMQLDTTLDYGGKSSHNVALSSGIAQELLDVNKTQ</sequence>
<dbReference type="Proteomes" id="UP000305874">
    <property type="component" value="Unassembled WGS sequence"/>
</dbReference>
<accession>A0A5S3Z6H6</accession>
<gene>
    <name evidence="1" type="ORF">CWC05_07175</name>
</gene>
<evidence type="ECO:0000313" key="2">
    <source>
        <dbReference type="Proteomes" id="UP000305874"/>
    </source>
</evidence>
<dbReference type="AlphaFoldDB" id="A0A5S3Z6H6"/>
<name>A0A5S3Z6H6_9GAMM</name>
<proteinExistence type="predicted"/>
<dbReference type="RefSeq" id="WP_138547801.1">
    <property type="nucleotide sequence ID" value="NZ_PNCG01000005.1"/>
</dbReference>
<protein>
    <submittedName>
        <fullName evidence="1">Pilus assembly protein PilX</fullName>
    </submittedName>
</protein>
<dbReference type="STRING" id="151081.TW72_04265"/>
<comment type="caution">
    <text evidence="1">The sequence shown here is derived from an EMBL/GenBank/DDBJ whole genome shotgun (WGS) entry which is preliminary data.</text>
</comment>
<dbReference type="EMBL" id="PNCG01000005">
    <property type="protein sequence ID" value="TMP87631.1"/>
    <property type="molecule type" value="Genomic_DNA"/>
</dbReference>
<evidence type="ECO:0000313" key="1">
    <source>
        <dbReference type="EMBL" id="TMP87631.1"/>
    </source>
</evidence>
<reference evidence="2" key="2">
    <citation type="submission" date="2019-06" db="EMBL/GenBank/DDBJ databases">
        <title>Co-occurence of chitin degradation, pigmentation and bioactivity in marine Pseudoalteromonas.</title>
        <authorList>
            <person name="Sonnenschein E.C."/>
            <person name="Bech P.K."/>
        </authorList>
    </citation>
    <scope>NUCLEOTIDE SEQUENCE [LARGE SCALE GENOMIC DNA]</scope>
    <source>
        <strain evidence="2">S2897</strain>
    </source>
</reference>
<reference evidence="1 2" key="1">
    <citation type="submission" date="2017-12" db="EMBL/GenBank/DDBJ databases">
        <authorList>
            <person name="Paulsen S."/>
            <person name="Gram L.K."/>
        </authorList>
    </citation>
    <scope>NUCLEOTIDE SEQUENCE [LARGE SCALE GENOMIC DNA]</scope>
    <source>
        <strain evidence="1 2">S2897</strain>
    </source>
</reference>
<organism evidence="1 2">
    <name type="scientific">Pseudoalteromonas ruthenica</name>
    <dbReference type="NCBI Taxonomy" id="151081"/>
    <lineage>
        <taxon>Bacteria</taxon>
        <taxon>Pseudomonadati</taxon>
        <taxon>Pseudomonadota</taxon>
        <taxon>Gammaproteobacteria</taxon>
        <taxon>Alteromonadales</taxon>
        <taxon>Pseudoalteromonadaceae</taxon>
        <taxon>Pseudoalteromonas</taxon>
    </lineage>
</organism>